<organism evidence="1 2">
    <name type="scientific">Pneumocystis oryctolagi</name>
    <dbReference type="NCBI Taxonomy" id="42067"/>
    <lineage>
        <taxon>Eukaryota</taxon>
        <taxon>Fungi</taxon>
        <taxon>Dikarya</taxon>
        <taxon>Ascomycota</taxon>
        <taxon>Taphrinomycotina</taxon>
        <taxon>Pneumocystomycetes</taxon>
        <taxon>Pneumocystaceae</taxon>
        <taxon>Pneumocystis</taxon>
    </lineage>
</organism>
<accession>A0ACB7CEA1</accession>
<gene>
    <name evidence="1" type="ORF">PORY_000109</name>
</gene>
<evidence type="ECO:0000313" key="1">
    <source>
        <dbReference type="EMBL" id="KAG4306121.1"/>
    </source>
</evidence>
<dbReference type="Proteomes" id="UP000768646">
    <property type="component" value="Unassembled WGS sequence"/>
</dbReference>
<evidence type="ECO:0000313" key="2">
    <source>
        <dbReference type="Proteomes" id="UP000768646"/>
    </source>
</evidence>
<keyword evidence="2" id="KW-1185">Reference proteome</keyword>
<comment type="caution">
    <text evidence="1">The sequence shown here is derived from an EMBL/GenBank/DDBJ whole genome shotgun (WGS) entry which is preliminary data.</text>
</comment>
<protein>
    <submittedName>
        <fullName evidence="1">Uncharacterized protein</fullName>
    </submittedName>
</protein>
<dbReference type="EMBL" id="JABTEG010000001">
    <property type="protein sequence ID" value="KAG4306121.1"/>
    <property type="molecule type" value="Genomic_DNA"/>
</dbReference>
<proteinExistence type="predicted"/>
<sequence>MIRNLVIKPRISLLMTSPGFSGFFFREKSTKKSKKKTISIPPPNMLPLPLALRYLRAAEVGRSAKSSTIELHLRMQRKKGSVPLKGTLKLPRPAKPYLRVCVIAEGEEAQIAKKEGAAIVGSNDVIEKILQGQIEFDVCIAHKDTFHLLEKVSKVPGSKRWMPSIKNGTVCSEVGKVVNMTINGIHFKEKDVCSEVGKVVNMTINGIHFKEKDGLIQIPLGNAHYSDSEIRSNLRSFLEHIGVFDRKKAAKVNKNVSEIVLSSSHGMGIILDPLSI</sequence>
<name>A0ACB7CEA1_9ASCO</name>
<reference evidence="1 2" key="1">
    <citation type="journal article" date="2021" name="Commun. Biol.">
        <title>Genomic insights into the host specific adaptation of the Pneumocystis genus.</title>
        <authorList>
            <person name="Cisse O.H."/>
            <person name="Ma L."/>
            <person name="Dekker J.P."/>
            <person name="Khil P.P."/>
            <person name="Youn J.-H."/>
            <person name="Brenchley J.M."/>
            <person name="Blair R."/>
            <person name="Pahar B."/>
            <person name="Chabe M."/>
            <person name="Van Rompay K.K.A."/>
            <person name="Keesler R."/>
            <person name="Sukura A."/>
            <person name="Hirsch V."/>
            <person name="Kutty G."/>
            <person name="Liu Y."/>
            <person name="Peng L."/>
            <person name="Chen J."/>
            <person name="Song J."/>
            <person name="Weissenbacher-Lang C."/>
            <person name="Xu J."/>
            <person name="Upham N.S."/>
            <person name="Stajich J.E."/>
            <person name="Cuomo C.A."/>
            <person name="Cushion M.T."/>
            <person name="Kovacs J.A."/>
        </authorList>
    </citation>
    <scope>NUCLEOTIDE SEQUENCE [LARGE SCALE GENOMIC DNA]</scope>
    <source>
        <strain evidence="1 2">RABM</strain>
    </source>
</reference>